<dbReference type="Proteomes" id="UP001164743">
    <property type="component" value="Chromosome 17A"/>
</dbReference>
<organism evidence="2 3">
    <name type="scientific">Puccinia triticina</name>
    <dbReference type="NCBI Taxonomy" id="208348"/>
    <lineage>
        <taxon>Eukaryota</taxon>
        <taxon>Fungi</taxon>
        <taxon>Dikarya</taxon>
        <taxon>Basidiomycota</taxon>
        <taxon>Pucciniomycotina</taxon>
        <taxon>Pucciniomycetes</taxon>
        <taxon>Pucciniales</taxon>
        <taxon>Pucciniaceae</taxon>
        <taxon>Puccinia</taxon>
    </lineage>
</organism>
<reference evidence="2" key="1">
    <citation type="submission" date="2022-10" db="EMBL/GenBank/DDBJ databases">
        <title>Puccinia triticina Genome sequencing and assembly.</title>
        <authorList>
            <person name="Li C."/>
        </authorList>
    </citation>
    <scope>NUCLEOTIDE SEQUENCE</scope>
    <source>
        <strain evidence="2">Pt15</strain>
    </source>
</reference>
<evidence type="ECO:0000313" key="3">
    <source>
        <dbReference type="Proteomes" id="UP001164743"/>
    </source>
</evidence>
<dbReference type="GeneID" id="77805094"/>
<evidence type="ECO:0000256" key="1">
    <source>
        <dbReference type="SAM" id="MobiDB-lite"/>
    </source>
</evidence>
<sequence>MATNPEAMETDTSPDDLPASSLFDDADSLSDVDVAVLESTAARKKKKVSEETKQILKITKSAPLPHQARFQL</sequence>
<dbReference type="EMBL" id="CP110437">
    <property type="protein sequence ID" value="WAQ92635.1"/>
    <property type="molecule type" value="Genomic_DNA"/>
</dbReference>
<accession>A0ABY7D5Y2</accession>
<feature type="region of interest" description="Disordered" evidence="1">
    <location>
        <begin position="1"/>
        <end position="24"/>
    </location>
</feature>
<proteinExistence type="predicted"/>
<dbReference type="RefSeq" id="XP_053028190.1">
    <property type="nucleotide sequence ID" value="XM_053164199.1"/>
</dbReference>
<gene>
    <name evidence="2" type="ORF">PtA15_17A117</name>
</gene>
<protein>
    <submittedName>
        <fullName evidence="2">Uncharacterized protein</fullName>
    </submittedName>
</protein>
<evidence type="ECO:0000313" key="2">
    <source>
        <dbReference type="EMBL" id="WAQ92635.1"/>
    </source>
</evidence>
<keyword evidence="3" id="KW-1185">Reference proteome</keyword>
<name>A0ABY7D5Y2_9BASI</name>